<comment type="similarity">
    <text evidence="2">Belongs to the EamA transporter family.</text>
</comment>
<evidence type="ECO:0000256" key="4">
    <source>
        <dbReference type="ARBA" id="ARBA00022692"/>
    </source>
</evidence>
<name>A0A401Z7J7_9CHLR</name>
<evidence type="ECO:0000313" key="10">
    <source>
        <dbReference type="Proteomes" id="UP000287224"/>
    </source>
</evidence>
<accession>A0A401Z7J7</accession>
<feature type="transmembrane region" description="Helical" evidence="7">
    <location>
        <begin position="37"/>
        <end position="56"/>
    </location>
</feature>
<evidence type="ECO:0000256" key="1">
    <source>
        <dbReference type="ARBA" id="ARBA00004651"/>
    </source>
</evidence>
<dbReference type="InterPro" id="IPR051258">
    <property type="entry name" value="Diverse_Substrate_Transporter"/>
</dbReference>
<dbReference type="Proteomes" id="UP000287224">
    <property type="component" value="Unassembled WGS sequence"/>
</dbReference>
<protein>
    <recommendedName>
        <fullName evidence="8">EamA domain-containing protein</fullName>
    </recommendedName>
</protein>
<feature type="transmembrane region" description="Helical" evidence="7">
    <location>
        <begin position="12"/>
        <end position="31"/>
    </location>
</feature>
<proteinExistence type="inferred from homology"/>
<keyword evidence="4 7" id="KW-0812">Transmembrane</keyword>
<keyword evidence="5 7" id="KW-1133">Transmembrane helix</keyword>
<feature type="domain" description="EamA" evidence="8">
    <location>
        <begin position="13"/>
        <end position="107"/>
    </location>
</feature>
<dbReference type="Pfam" id="PF00892">
    <property type="entry name" value="EamA"/>
    <property type="match status" value="1"/>
</dbReference>
<comment type="caution">
    <text evidence="9">The sequence shown here is derived from an EMBL/GenBank/DDBJ whole genome shotgun (WGS) entry which is preliminary data.</text>
</comment>
<comment type="subcellular location">
    <subcellularLocation>
        <location evidence="1">Cell membrane</location>
        <topology evidence="1">Multi-pass membrane protein</topology>
    </subcellularLocation>
</comment>
<evidence type="ECO:0000256" key="6">
    <source>
        <dbReference type="ARBA" id="ARBA00023136"/>
    </source>
</evidence>
<dbReference type="InterPro" id="IPR000620">
    <property type="entry name" value="EamA_dom"/>
</dbReference>
<keyword evidence="6 7" id="KW-0472">Membrane</keyword>
<evidence type="ECO:0000256" key="5">
    <source>
        <dbReference type="ARBA" id="ARBA00022989"/>
    </source>
</evidence>
<dbReference type="RefSeq" id="WP_126594131.1">
    <property type="nucleotide sequence ID" value="NZ_BIFQ01000001.1"/>
</dbReference>
<dbReference type="PANTHER" id="PTHR42920">
    <property type="entry name" value="OS03G0707200 PROTEIN-RELATED"/>
    <property type="match status" value="1"/>
</dbReference>
<reference evidence="10" key="1">
    <citation type="submission" date="2018-12" db="EMBL/GenBank/DDBJ databases">
        <title>Tengunoibacter tsumagoiensis gen. nov., sp. nov., Dictyobacter kobayashii sp. nov., D. alpinus sp. nov., and D. joshuensis sp. nov. and description of Dictyobacteraceae fam. nov. within the order Ktedonobacterales isolated from Tengu-no-mugimeshi.</title>
        <authorList>
            <person name="Wang C.M."/>
            <person name="Zheng Y."/>
            <person name="Sakai Y."/>
            <person name="Toyoda A."/>
            <person name="Minakuchi Y."/>
            <person name="Abe K."/>
            <person name="Yokota A."/>
            <person name="Yabe S."/>
        </authorList>
    </citation>
    <scope>NUCLEOTIDE SEQUENCE [LARGE SCALE GENOMIC DNA]</scope>
    <source>
        <strain evidence="10">S-27</strain>
    </source>
</reference>
<organism evidence="9 10">
    <name type="scientific">Dictyobacter aurantiacus</name>
    <dbReference type="NCBI Taxonomy" id="1936993"/>
    <lineage>
        <taxon>Bacteria</taxon>
        <taxon>Bacillati</taxon>
        <taxon>Chloroflexota</taxon>
        <taxon>Ktedonobacteria</taxon>
        <taxon>Ktedonobacterales</taxon>
        <taxon>Dictyobacteraceae</taxon>
        <taxon>Dictyobacter</taxon>
    </lineage>
</organism>
<evidence type="ECO:0000259" key="8">
    <source>
        <dbReference type="Pfam" id="PF00892"/>
    </source>
</evidence>
<dbReference type="EMBL" id="BIFQ01000001">
    <property type="protein sequence ID" value="GCE02786.1"/>
    <property type="molecule type" value="Genomic_DNA"/>
</dbReference>
<evidence type="ECO:0000256" key="7">
    <source>
        <dbReference type="SAM" id="Phobius"/>
    </source>
</evidence>
<dbReference type="AlphaFoldDB" id="A0A401Z7J7"/>
<dbReference type="GO" id="GO:0005886">
    <property type="term" value="C:plasma membrane"/>
    <property type="evidence" value="ECO:0007669"/>
    <property type="project" value="UniProtKB-SubCell"/>
</dbReference>
<keyword evidence="3" id="KW-1003">Cell membrane</keyword>
<evidence type="ECO:0000256" key="2">
    <source>
        <dbReference type="ARBA" id="ARBA00007362"/>
    </source>
</evidence>
<feature type="transmembrane region" description="Helical" evidence="7">
    <location>
        <begin position="77"/>
        <end position="97"/>
    </location>
</feature>
<keyword evidence="10" id="KW-1185">Reference proteome</keyword>
<dbReference type="PANTHER" id="PTHR42920:SF5">
    <property type="entry name" value="EAMA DOMAIN-CONTAINING PROTEIN"/>
    <property type="match status" value="1"/>
</dbReference>
<evidence type="ECO:0000313" key="9">
    <source>
        <dbReference type="EMBL" id="GCE02786.1"/>
    </source>
</evidence>
<gene>
    <name evidence="9" type="ORF">KDAU_01150</name>
</gene>
<sequence>MVQKKRWLSDGSLLLIAAIWGLTFVLVQDAIATLPPFSFVAIRFSWAALFLLPFLARKTRESATPVAISRWRILISGGVLGFFLFLGYSLQTFSLLYTTSGKSGFLLTSA</sequence>
<dbReference type="OrthoDB" id="9804865at2"/>
<evidence type="ECO:0000256" key="3">
    <source>
        <dbReference type="ARBA" id="ARBA00022475"/>
    </source>
</evidence>